<accession>A0ABS5ACW5</accession>
<evidence type="ECO:0000256" key="1">
    <source>
        <dbReference type="ARBA" id="ARBA00006484"/>
    </source>
</evidence>
<dbReference type="InterPro" id="IPR029058">
    <property type="entry name" value="AB_hydrolase_fold"/>
</dbReference>
<dbReference type="RefSeq" id="WP_086780324.1">
    <property type="nucleotide sequence ID" value="NZ_JAGIOO010000001.1"/>
</dbReference>
<feature type="domain" description="Ketoreductase" evidence="3">
    <location>
        <begin position="289"/>
        <end position="464"/>
    </location>
</feature>
<name>A0ABS5ACW5_9PSEU</name>
<comment type="similarity">
    <text evidence="1">Belongs to the short-chain dehydrogenases/reductases (SDR) family.</text>
</comment>
<dbReference type="PANTHER" id="PTHR43391">
    <property type="entry name" value="RETINOL DEHYDROGENASE-RELATED"/>
    <property type="match status" value="1"/>
</dbReference>
<dbReference type="InterPro" id="IPR057326">
    <property type="entry name" value="KR_dom"/>
</dbReference>
<dbReference type="SUPFAM" id="SSF51735">
    <property type="entry name" value="NAD(P)-binding Rossmann-fold domains"/>
    <property type="match status" value="1"/>
</dbReference>
<protein>
    <submittedName>
        <fullName evidence="4">NAD(P)-dependent dehydrogenase (Short-subunit alcohol dehydrogenase family)/pimeloyl-ACP methyl ester carboxylesterase</fullName>
    </submittedName>
</protein>
<dbReference type="CDD" id="cd05233">
    <property type="entry name" value="SDR_c"/>
    <property type="match status" value="1"/>
</dbReference>
<sequence>MGEPGYSSVDVGDLRLAVWRHGDPAAPTVVLVHGFPDTSRLWDGVVAELARRFHVVRYDVRGCGRSGAPAGVEGYRVGRLAEDLVAVVRAVAPGRAVHLVGHDWGSVTGWEAVTEPTHSGLFASFTSVSGPSLDHLGTWVRSAGVRDVPALLTVALRSAYTRLFRSRAAGVLAPVIARKSGARVRDVLRGFQLYRANLPVRAPRARPCAVPVQLVVPTRDAFVRPAHLAGTARWAERLWRREVPAGHWAPRTHPAVLARMVGEFVAHVEGAAPARGLRAARSTRRFGEKVVLVTGGASGIGRATARAFAAAGADVVVVDRDGDGARAVAREAGGTAFAVDVTDGEAVTALAARVREQVGVPDVVVANAGVAVAGPFLETSVADWQRVVDVNLWGVVHTLRAFAPQLVERGEGGSLVVTASMAGYTPSRTLPAYATTKAAVLMLAQCLRGELAGHGIGVTAICPGFVHTNITRAARFAGADAATEARLRAETTRRYLRRGFPPEKVASAVLDAVERDVPVRPVTAEAHATALLGRLSPALLRWGARLDLNPRE</sequence>
<keyword evidence="5" id="KW-1185">Reference proteome</keyword>
<dbReference type="InterPro" id="IPR020904">
    <property type="entry name" value="Sc_DH/Rdtase_CS"/>
</dbReference>
<gene>
    <name evidence="4" type="ORF">JOF53_003293</name>
</gene>
<dbReference type="Pfam" id="PF00106">
    <property type="entry name" value="adh_short"/>
    <property type="match status" value="1"/>
</dbReference>
<dbReference type="Gene3D" id="3.40.50.720">
    <property type="entry name" value="NAD(P)-binding Rossmann-like Domain"/>
    <property type="match status" value="1"/>
</dbReference>
<evidence type="ECO:0000313" key="5">
    <source>
        <dbReference type="Proteomes" id="UP001519363"/>
    </source>
</evidence>
<dbReference type="PANTHER" id="PTHR43391:SF12">
    <property type="entry name" value="OXIDOREDUCTASE EPHD-RELATED"/>
    <property type="match status" value="1"/>
</dbReference>
<dbReference type="PROSITE" id="PS00061">
    <property type="entry name" value="ADH_SHORT"/>
    <property type="match status" value="1"/>
</dbReference>
<dbReference type="PRINTS" id="PR00081">
    <property type="entry name" value="GDHRDH"/>
</dbReference>
<organism evidence="4 5">
    <name type="scientific">Crossiella equi</name>
    <dbReference type="NCBI Taxonomy" id="130796"/>
    <lineage>
        <taxon>Bacteria</taxon>
        <taxon>Bacillati</taxon>
        <taxon>Actinomycetota</taxon>
        <taxon>Actinomycetes</taxon>
        <taxon>Pseudonocardiales</taxon>
        <taxon>Pseudonocardiaceae</taxon>
        <taxon>Crossiella</taxon>
    </lineage>
</organism>
<dbReference type="SUPFAM" id="SSF53474">
    <property type="entry name" value="alpha/beta-Hydrolases"/>
    <property type="match status" value="1"/>
</dbReference>
<dbReference type="EMBL" id="JAGIOO010000001">
    <property type="protein sequence ID" value="MBP2474421.1"/>
    <property type="molecule type" value="Genomic_DNA"/>
</dbReference>
<dbReference type="InterPro" id="IPR002347">
    <property type="entry name" value="SDR_fam"/>
</dbReference>
<evidence type="ECO:0000313" key="4">
    <source>
        <dbReference type="EMBL" id="MBP2474421.1"/>
    </source>
</evidence>
<dbReference type="SMART" id="SM00822">
    <property type="entry name" value="PKS_KR"/>
    <property type="match status" value="1"/>
</dbReference>
<dbReference type="InterPro" id="IPR036291">
    <property type="entry name" value="NAD(P)-bd_dom_sf"/>
</dbReference>
<dbReference type="InterPro" id="IPR000073">
    <property type="entry name" value="AB_hydrolase_1"/>
</dbReference>
<evidence type="ECO:0000256" key="2">
    <source>
        <dbReference type="ARBA" id="ARBA00023002"/>
    </source>
</evidence>
<proteinExistence type="inferred from homology"/>
<dbReference type="NCBIfam" id="NF004514">
    <property type="entry name" value="PRK05855.1"/>
    <property type="match status" value="1"/>
</dbReference>
<keyword evidence="2" id="KW-0560">Oxidoreductase</keyword>
<evidence type="ECO:0000259" key="3">
    <source>
        <dbReference type="SMART" id="SM00822"/>
    </source>
</evidence>
<dbReference type="Gene3D" id="3.40.50.1820">
    <property type="entry name" value="alpha/beta hydrolase"/>
    <property type="match status" value="1"/>
</dbReference>
<reference evidence="4 5" key="1">
    <citation type="submission" date="2021-03" db="EMBL/GenBank/DDBJ databases">
        <title>Sequencing the genomes of 1000 actinobacteria strains.</title>
        <authorList>
            <person name="Klenk H.-P."/>
        </authorList>
    </citation>
    <scope>NUCLEOTIDE SEQUENCE [LARGE SCALE GENOMIC DNA]</scope>
    <source>
        <strain evidence="4 5">DSM 44580</strain>
    </source>
</reference>
<dbReference type="Proteomes" id="UP001519363">
    <property type="component" value="Unassembled WGS sequence"/>
</dbReference>
<comment type="caution">
    <text evidence="4">The sequence shown here is derived from an EMBL/GenBank/DDBJ whole genome shotgun (WGS) entry which is preliminary data.</text>
</comment>
<dbReference type="Pfam" id="PF00561">
    <property type="entry name" value="Abhydrolase_1"/>
    <property type="match status" value="1"/>
</dbReference>